<organism evidence="5 6">
    <name type="scientific">Zancudomyces culisetae</name>
    <name type="common">Gut fungus</name>
    <name type="synonym">Smittium culisetae</name>
    <dbReference type="NCBI Taxonomy" id="1213189"/>
    <lineage>
        <taxon>Eukaryota</taxon>
        <taxon>Fungi</taxon>
        <taxon>Fungi incertae sedis</taxon>
        <taxon>Zoopagomycota</taxon>
        <taxon>Kickxellomycotina</taxon>
        <taxon>Harpellomycetes</taxon>
        <taxon>Harpellales</taxon>
        <taxon>Legeriomycetaceae</taxon>
        <taxon>Zancudomyces</taxon>
    </lineage>
</organism>
<comment type="caution">
    <text evidence="5">The sequence shown here is derived from an EMBL/GenBank/DDBJ whole genome shotgun (WGS) entry which is preliminary data.</text>
</comment>
<keyword evidence="2" id="KW-0413">Isomerase</keyword>
<sequence length="576" mass="65699">MAEDIISYFDQDTNATENPGEDQTLAETEVRQPFIIQEELDKEKRGAVYRAVKGYFKDKVNGTTVDGKIVLEFSKGKKNLRAAQDKWAERGRFLHFTLIKENRETNDVINDISRMLRIKNKTFSFAGTKDRRGVTTQRCSGHKVDANKMIRINKGIRNCILGDYEYKKEPLRLGELYGNRFQIVLRNVQGSTKEKIEDSLLVMKEKGYINYFGMQRFGTSAVGSHTIGLEIIRQNWKNVIDKILQRRIGDRQEMDMARAIWEETKDPKQALEALPYSGCVAEKCVLNHFVKNKKPNDFFGAFGSIPRNLRHMYVHAYQSYIWNITASERISLYGSAKPVVGDLVVCNYKATAIELPPSISGNTAQKKTPTKPRGSAPKENELFQEEDELLVNVEYITDRNIAEYTILDVVLPTFGYDVKYPKNKVYSSYKSELNKDGINIDKLSSFFRDFNVAGNYRYLLERPTDLTYEFNTCTSLDQDLQPSLSSTKRNLLKSDFGIIPRSKEGSLSHEEVQETTDSVASVVPPNSTENEDKRDTTHLALKVCFNLKKGCYATMALREIMHTETSARAHAAMSTK</sequence>
<name>A0A1R1PT25_ZANCU</name>
<dbReference type="Pfam" id="PF01142">
    <property type="entry name" value="TruD"/>
    <property type="match status" value="1"/>
</dbReference>
<feature type="region of interest" description="Disordered" evidence="3">
    <location>
        <begin position="359"/>
        <end position="379"/>
    </location>
</feature>
<dbReference type="GO" id="GO:0003723">
    <property type="term" value="F:RNA binding"/>
    <property type="evidence" value="ECO:0007669"/>
    <property type="project" value="InterPro"/>
</dbReference>
<evidence type="ECO:0000256" key="2">
    <source>
        <dbReference type="ARBA" id="ARBA00023235"/>
    </source>
</evidence>
<feature type="domain" description="TRUD" evidence="4">
    <location>
        <begin position="207"/>
        <end position="462"/>
    </location>
</feature>
<dbReference type="CDD" id="cd02576">
    <property type="entry name" value="PseudoU_synth_ScPUS7"/>
    <property type="match status" value="1"/>
</dbReference>
<dbReference type="InterPro" id="IPR001656">
    <property type="entry name" value="PsdUridine_synth_TruD"/>
</dbReference>
<protein>
    <submittedName>
        <fullName evidence="5">Pseudouridylate synthase-like protein</fullName>
    </submittedName>
</protein>
<evidence type="ECO:0000256" key="3">
    <source>
        <dbReference type="SAM" id="MobiDB-lite"/>
    </source>
</evidence>
<dbReference type="Proteomes" id="UP000188320">
    <property type="component" value="Unassembled WGS sequence"/>
</dbReference>
<evidence type="ECO:0000313" key="5">
    <source>
        <dbReference type="EMBL" id="OMH84042.1"/>
    </source>
</evidence>
<evidence type="ECO:0000259" key="4">
    <source>
        <dbReference type="PROSITE" id="PS50984"/>
    </source>
</evidence>
<feature type="compositionally biased region" description="Polar residues" evidence="3">
    <location>
        <begin position="515"/>
        <end position="528"/>
    </location>
</feature>
<accession>A0A1R1PT25</accession>
<dbReference type="GO" id="GO:0005634">
    <property type="term" value="C:nucleus"/>
    <property type="evidence" value="ECO:0007669"/>
    <property type="project" value="TreeGrafter"/>
</dbReference>
<dbReference type="PANTHER" id="PTHR13326">
    <property type="entry name" value="TRNA PSEUDOURIDINE SYNTHASE D"/>
    <property type="match status" value="1"/>
</dbReference>
<dbReference type="PANTHER" id="PTHR13326:SF21">
    <property type="entry name" value="PSEUDOURIDYLATE SYNTHASE PUS7L"/>
    <property type="match status" value="1"/>
</dbReference>
<dbReference type="EMBL" id="LSSK01000263">
    <property type="protein sequence ID" value="OMH84042.1"/>
    <property type="molecule type" value="Genomic_DNA"/>
</dbReference>
<dbReference type="InterPro" id="IPR011760">
    <property type="entry name" value="PsdUridine_synth_TruD_insert"/>
</dbReference>
<dbReference type="AlphaFoldDB" id="A0A1R1PT25"/>
<reference evidence="6" key="1">
    <citation type="submission" date="2017-01" db="EMBL/GenBank/DDBJ databases">
        <authorList>
            <person name="Wang Y."/>
            <person name="White M."/>
            <person name="Kvist S."/>
            <person name="Moncalvo J.-M."/>
        </authorList>
    </citation>
    <scope>NUCLEOTIDE SEQUENCE [LARGE SCALE GENOMIC DNA]</scope>
    <source>
        <strain evidence="6">COL-18-3</strain>
    </source>
</reference>
<proteinExistence type="inferred from homology"/>
<dbReference type="PROSITE" id="PS50984">
    <property type="entry name" value="TRUD"/>
    <property type="match status" value="1"/>
</dbReference>
<feature type="region of interest" description="Disordered" evidence="3">
    <location>
        <begin position="505"/>
        <end position="534"/>
    </location>
</feature>
<evidence type="ECO:0000256" key="1">
    <source>
        <dbReference type="ARBA" id="ARBA00007953"/>
    </source>
</evidence>
<dbReference type="OrthoDB" id="447290at2759"/>
<comment type="similarity">
    <text evidence="1">Belongs to the pseudouridine synthase TruD family.</text>
</comment>
<dbReference type="GO" id="GO:0009982">
    <property type="term" value="F:pseudouridine synthase activity"/>
    <property type="evidence" value="ECO:0007669"/>
    <property type="project" value="InterPro"/>
</dbReference>
<evidence type="ECO:0000313" key="6">
    <source>
        <dbReference type="Proteomes" id="UP000188320"/>
    </source>
</evidence>
<keyword evidence="6" id="KW-1185">Reference proteome</keyword>
<dbReference type="GO" id="GO:0001522">
    <property type="term" value="P:pseudouridine synthesis"/>
    <property type="evidence" value="ECO:0007669"/>
    <property type="project" value="InterPro"/>
</dbReference>
<dbReference type="SUPFAM" id="SSF55120">
    <property type="entry name" value="Pseudouridine synthase"/>
    <property type="match status" value="1"/>
</dbReference>
<dbReference type="InterPro" id="IPR042214">
    <property type="entry name" value="TruD_catalytic"/>
</dbReference>
<gene>
    <name evidence="5" type="ORF">AX774_g2442</name>
</gene>
<dbReference type="NCBIfam" id="TIGR00094">
    <property type="entry name" value="tRNA_TruD_broad"/>
    <property type="match status" value="1"/>
</dbReference>
<dbReference type="PIRSF" id="PIRSF037016">
    <property type="entry name" value="Pseudouridin_synth_euk_prd"/>
    <property type="match status" value="1"/>
</dbReference>
<dbReference type="Gene3D" id="3.30.2350.20">
    <property type="entry name" value="TruD, catalytic domain"/>
    <property type="match status" value="2"/>
</dbReference>
<dbReference type="InterPro" id="IPR020103">
    <property type="entry name" value="PsdUridine_synth_cat_dom_sf"/>
</dbReference>